<feature type="region of interest" description="Disordered" evidence="1">
    <location>
        <begin position="1"/>
        <end position="44"/>
    </location>
</feature>
<dbReference type="Pfam" id="PF04149">
    <property type="entry name" value="DUF397"/>
    <property type="match status" value="1"/>
</dbReference>
<reference evidence="4" key="1">
    <citation type="journal article" date="2019" name="Int. J. Syst. Evol. Microbiol.">
        <title>The Global Catalogue of Microorganisms (GCM) 10K type strain sequencing project: providing services to taxonomists for standard genome sequencing and annotation.</title>
        <authorList>
            <consortium name="The Broad Institute Genomics Platform"/>
            <consortium name="The Broad Institute Genome Sequencing Center for Infectious Disease"/>
            <person name="Wu L."/>
            <person name="Ma J."/>
        </authorList>
    </citation>
    <scope>NUCLEOTIDE SEQUENCE [LARGE SCALE GENOMIC DNA]</scope>
    <source>
        <strain evidence="4">WLHS5</strain>
    </source>
</reference>
<feature type="domain" description="DUF397" evidence="2">
    <location>
        <begin position="49"/>
        <end position="103"/>
    </location>
</feature>
<protein>
    <submittedName>
        <fullName evidence="3">DUF397 domain-containing protein</fullName>
    </submittedName>
</protein>
<feature type="compositionally biased region" description="Polar residues" evidence="1">
    <location>
        <begin position="32"/>
        <end position="44"/>
    </location>
</feature>
<dbReference type="RefSeq" id="WP_380669004.1">
    <property type="nucleotide sequence ID" value="NZ_JBHTCJ010000007.1"/>
</dbReference>
<feature type="compositionally biased region" description="Basic and acidic residues" evidence="1">
    <location>
        <begin position="18"/>
        <end position="29"/>
    </location>
</feature>
<dbReference type="Proteomes" id="UP001596504">
    <property type="component" value="Unassembled WGS sequence"/>
</dbReference>
<organism evidence="3 4">
    <name type="scientific">Saccharopolyspora griseoalba</name>
    <dbReference type="NCBI Taxonomy" id="1431848"/>
    <lineage>
        <taxon>Bacteria</taxon>
        <taxon>Bacillati</taxon>
        <taxon>Actinomycetota</taxon>
        <taxon>Actinomycetes</taxon>
        <taxon>Pseudonocardiales</taxon>
        <taxon>Pseudonocardiaceae</taxon>
        <taxon>Saccharopolyspora</taxon>
    </lineage>
</organism>
<gene>
    <name evidence="3" type="ORF">ACFQRI_15345</name>
</gene>
<comment type="caution">
    <text evidence="3">The sequence shown here is derived from an EMBL/GenBank/DDBJ whole genome shotgun (WGS) entry which is preliminary data.</text>
</comment>
<evidence type="ECO:0000313" key="4">
    <source>
        <dbReference type="Proteomes" id="UP001596504"/>
    </source>
</evidence>
<dbReference type="InterPro" id="IPR007278">
    <property type="entry name" value="DUF397"/>
</dbReference>
<sequence length="110" mass="12042">MAPLSTAPPPRYPAINRRVRDDPSRDVRKGSTGMSHQVSPSQQVFGTTGWRRASLCGPNGGNCVEVNASLPGLVGVRDSKRLTGDVVLRFNSNSWSRFLQEARSGIFDRE</sequence>
<proteinExistence type="predicted"/>
<evidence type="ECO:0000313" key="3">
    <source>
        <dbReference type="EMBL" id="MFC7342777.1"/>
    </source>
</evidence>
<evidence type="ECO:0000256" key="1">
    <source>
        <dbReference type="SAM" id="MobiDB-lite"/>
    </source>
</evidence>
<evidence type="ECO:0000259" key="2">
    <source>
        <dbReference type="Pfam" id="PF04149"/>
    </source>
</evidence>
<accession>A0ABW2LKL0</accession>
<name>A0ABW2LKL0_9PSEU</name>
<keyword evidence="4" id="KW-1185">Reference proteome</keyword>
<dbReference type="EMBL" id="JBHTCJ010000007">
    <property type="protein sequence ID" value="MFC7342777.1"/>
    <property type="molecule type" value="Genomic_DNA"/>
</dbReference>
<feature type="compositionally biased region" description="Pro residues" evidence="1">
    <location>
        <begin position="1"/>
        <end position="12"/>
    </location>
</feature>